<proteinExistence type="predicted"/>
<comment type="caution">
    <text evidence="1">The sequence shown here is derived from an EMBL/GenBank/DDBJ whole genome shotgun (WGS) entry which is preliminary data.</text>
</comment>
<gene>
    <name evidence="1" type="ORF">GCM10023191_012840</name>
</gene>
<keyword evidence="2" id="KW-1185">Reference proteome</keyword>
<name>A0ABP8PI55_9ACTN</name>
<dbReference type="Proteomes" id="UP001500503">
    <property type="component" value="Unassembled WGS sequence"/>
</dbReference>
<accession>A0ABP8PI55</accession>
<evidence type="ECO:0000313" key="2">
    <source>
        <dbReference type="Proteomes" id="UP001500503"/>
    </source>
</evidence>
<dbReference type="EMBL" id="BAABHF010000010">
    <property type="protein sequence ID" value="GAA4486513.1"/>
    <property type="molecule type" value="Genomic_DNA"/>
</dbReference>
<protein>
    <submittedName>
        <fullName evidence="1">Uncharacterized protein</fullName>
    </submittedName>
</protein>
<evidence type="ECO:0000313" key="1">
    <source>
        <dbReference type="EMBL" id="GAA4486513.1"/>
    </source>
</evidence>
<organism evidence="1 2">
    <name type="scientific">Actinoallomurus oryzae</name>
    <dbReference type="NCBI Taxonomy" id="502180"/>
    <lineage>
        <taxon>Bacteria</taxon>
        <taxon>Bacillati</taxon>
        <taxon>Actinomycetota</taxon>
        <taxon>Actinomycetes</taxon>
        <taxon>Streptosporangiales</taxon>
        <taxon>Thermomonosporaceae</taxon>
        <taxon>Actinoallomurus</taxon>
    </lineage>
</organism>
<sequence>MGGIGALRGAFAHEPGILATGRREVQEAVGAIALGETVAEVGQHAVVEAGVFSYLARAYLKSMRQRTASAACRSDRSSRNCSTLTVAS</sequence>
<reference evidence="2" key="1">
    <citation type="journal article" date="2019" name="Int. J. Syst. Evol. Microbiol.">
        <title>The Global Catalogue of Microorganisms (GCM) 10K type strain sequencing project: providing services to taxonomists for standard genome sequencing and annotation.</title>
        <authorList>
            <consortium name="The Broad Institute Genomics Platform"/>
            <consortium name="The Broad Institute Genome Sequencing Center for Infectious Disease"/>
            <person name="Wu L."/>
            <person name="Ma J."/>
        </authorList>
    </citation>
    <scope>NUCLEOTIDE SEQUENCE [LARGE SCALE GENOMIC DNA]</scope>
    <source>
        <strain evidence="2">JCM 17933</strain>
    </source>
</reference>